<dbReference type="EMBL" id="CAEY01000867">
    <property type="status" value="NOT_ANNOTATED_CDS"/>
    <property type="molecule type" value="Genomic_DNA"/>
</dbReference>
<proteinExistence type="predicted"/>
<protein>
    <submittedName>
        <fullName evidence="1">Uncharacterized protein</fullName>
    </submittedName>
</protein>
<sequence>MPETQVSISLPSEPVIRWAIVKAVQLVLRV</sequence>
<reference evidence="2" key="1">
    <citation type="submission" date="2011-08" db="EMBL/GenBank/DDBJ databases">
        <authorList>
            <person name="Rombauts S."/>
        </authorList>
    </citation>
    <scope>NUCLEOTIDE SEQUENCE</scope>
    <source>
        <strain evidence="2">London</strain>
    </source>
</reference>
<reference evidence="1" key="2">
    <citation type="submission" date="2015-06" db="UniProtKB">
        <authorList>
            <consortium name="EnsemblMetazoa"/>
        </authorList>
    </citation>
    <scope>IDENTIFICATION</scope>
</reference>
<evidence type="ECO:0000313" key="1">
    <source>
        <dbReference type="EnsemblMetazoa" id="tetur30g01150.1"/>
    </source>
</evidence>
<dbReference type="HOGENOM" id="CLU_3406813_0_0_1"/>
<dbReference type="Proteomes" id="UP000015104">
    <property type="component" value="Unassembled WGS sequence"/>
</dbReference>
<keyword evidence="2" id="KW-1185">Reference proteome</keyword>
<organism evidence="1 2">
    <name type="scientific">Tetranychus urticae</name>
    <name type="common">Two-spotted spider mite</name>
    <dbReference type="NCBI Taxonomy" id="32264"/>
    <lineage>
        <taxon>Eukaryota</taxon>
        <taxon>Metazoa</taxon>
        <taxon>Ecdysozoa</taxon>
        <taxon>Arthropoda</taxon>
        <taxon>Chelicerata</taxon>
        <taxon>Arachnida</taxon>
        <taxon>Acari</taxon>
        <taxon>Acariformes</taxon>
        <taxon>Trombidiformes</taxon>
        <taxon>Prostigmata</taxon>
        <taxon>Eleutherengona</taxon>
        <taxon>Raphignathae</taxon>
        <taxon>Tetranychoidea</taxon>
        <taxon>Tetranychidae</taxon>
        <taxon>Tetranychus</taxon>
    </lineage>
</organism>
<name>T1L0L4_TETUR</name>
<dbReference type="AlphaFoldDB" id="T1L0L4"/>
<evidence type="ECO:0000313" key="2">
    <source>
        <dbReference type="Proteomes" id="UP000015104"/>
    </source>
</evidence>
<dbReference type="EnsemblMetazoa" id="tetur30g01150.1">
    <property type="protein sequence ID" value="tetur30g01150.1"/>
    <property type="gene ID" value="tetur30g01150"/>
</dbReference>
<accession>T1L0L4</accession>